<organism evidence="4 5">
    <name type="scientific">Larkinella insperata</name>
    <dbReference type="NCBI Taxonomy" id="332158"/>
    <lineage>
        <taxon>Bacteria</taxon>
        <taxon>Pseudomonadati</taxon>
        <taxon>Bacteroidota</taxon>
        <taxon>Cytophagia</taxon>
        <taxon>Cytophagales</taxon>
        <taxon>Spirosomataceae</taxon>
        <taxon>Larkinella</taxon>
    </lineage>
</organism>
<gene>
    <name evidence="4" type="primary">gldG</name>
    <name evidence="4" type="ORF">ACFQ4C_26645</name>
</gene>
<dbReference type="InterPro" id="IPR019196">
    <property type="entry name" value="ABC_transp_unknown"/>
</dbReference>
<name>A0ABW3QM91_9BACT</name>
<comment type="caution">
    <text evidence="4">The sequence shown here is derived from an EMBL/GenBank/DDBJ whole genome shotgun (WGS) entry which is preliminary data.</text>
</comment>
<keyword evidence="5" id="KW-1185">Reference proteome</keyword>
<evidence type="ECO:0000313" key="5">
    <source>
        <dbReference type="Proteomes" id="UP001597116"/>
    </source>
</evidence>
<proteinExistence type="predicted"/>
<feature type="transmembrane region" description="Helical" evidence="1">
    <location>
        <begin position="530"/>
        <end position="550"/>
    </location>
</feature>
<dbReference type="EMBL" id="JBHTLP010000023">
    <property type="protein sequence ID" value="MFD1144736.1"/>
    <property type="molecule type" value="Genomic_DNA"/>
</dbReference>
<dbReference type="Pfam" id="PF23357">
    <property type="entry name" value="DUF7088"/>
    <property type="match status" value="1"/>
</dbReference>
<dbReference type="RefSeq" id="WP_265993804.1">
    <property type="nucleotide sequence ID" value="NZ_CP110973.1"/>
</dbReference>
<feature type="transmembrane region" description="Helical" evidence="1">
    <location>
        <begin position="6"/>
        <end position="27"/>
    </location>
</feature>
<protein>
    <submittedName>
        <fullName evidence="4">Gliding motility-associated ABC transporter substrate-binding protein GldG</fullName>
    </submittedName>
</protein>
<dbReference type="Proteomes" id="UP001597116">
    <property type="component" value="Unassembled WGS sequence"/>
</dbReference>
<evidence type="ECO:0000259" key="2">
    <source>
        <dbReference type="Pfam" id="PF09822"/>
    </source>
</evidence>
<keyword evidence="1" id="KW-0472">Membrane</keyword>
<evidence type="ECO:0000313" key="4">
    <source>
        <dbReference type="EMBL" id="MFD1144736.1"/>
    </source>
</evidence>
<keyword evidence="1" id="KW-0812">Transmembrane</keyword>
<dbReference type="InterPro" id="IPR019863">
    <property type="entry name" value="Motility-assoc_ABC-rel_GldG"/>
</dbReference>
<keyword evidence="1" id="KW-1133">Transmembrane helix</keyword>
<dbReference type="Pfam" id="PF09822">
    <property type="entry name" value="ABC_transp_aux"/>
    <property type="match status" value="1"/>
</dbReference>
<reference evidence="5" key="1">
    <citation type="journal article" date="2019" name="Int. J. Syst. Evol. Microbiol.">
        <title>The Global Catalogue of Microorganisms (GCM) 10K type strain sequencing project: providing services to taxonomists for standard genome sequencing and annotation.</title>
        <authorList>
            <consortium name="The Broad Institute Genomics Platform"/>
            <consortium name="The Broad Institute Genome Sequencing Center for Infectious Disease"/>
            <person name="Wu L."/>
            <person name="Ma J."/>
        </authorList>
    </citation>
    <scope>NUCLEOTIDE SEQUENCE [LARGE SCALE GENOMIC DNA]</scope>
    <source>
        <strain evidence="5">CCUG 55608</strain>
    </source>
</reference>
<evidence type="ECO:0000256" key="1">
    <source>
        <dbReference type="SAM" id="Phobius"/>
    </source>
</evidence>
<feature type="domain" description="ABC-type uncharacterised transport system" evidence="2">
    <location>
        <begin position="190"/>
        <end position="493"/>
    </location>
</feature>
<feature type="domain" description="DUF7088" evidence="3">
    <location>
        <begin position="33"/>
        <end position="144"/>
    </location>
</feature>
<dbReference type="InterPro" id="IPR055396">
    <property type="entry name" value="DUF7088"/>
</dbReference>
<evidence type="ECO:0000259" key="3">
    <source>
        <dbReference type="Pfam" id="PF23357"/>
    </source>
</evidence>
<accession>A0ABW3QM91</accession>
<sequence length="556" mass="62880">MKSFLVRFGIVLAVVVVVNLLSSFLFFRVDLTQEGRYTLSEATENLLANLDDDVHVNVYLTGNLPPGFKRLETSIRETLAEFQARAGQTLTYRFIDPTANPNEKQRTEFQTQLLQKGLTPTNLNFTAEGNQRTEQLIYPWAIVSYKGRELPVLLLRGNRSSSPEEQLNQSIENVEYELASAIRRLTIREKKVLGVTVSYTDVEPLRMSDLLATLQEFYDIKLIDLQASRDLVGLDGLIVPKPDRPFSEADKYKIDQFVVNGGKALFFVDGLRIDSIGREGTYAQPLNLNLNDLFFRWGIRLNNDIIKDLSCAFIPLNVGNMGDKPNVQLLPWRFFPLINNFGGAANHKSPIVRNLDAIYSRFTSTLDTVQAPGITKTPLLLSSQYTKILKAPALVSYNEARQQPDPRTYDSGVQLIACLLEGRFQSLYTNRILPGDPRAASFKAQGQPSKIVVCSDGDLLINDINYRTNTPYPLGYERFSKNTFANKDFVVNAVNYLLDDNGIIGARTRQVTLRPLDKIRLREERLSWQLLNLLGPVLLVGFVGVVWQFARRRKYA</sequence>
<dbReference type="NCBIfam" id="TIGR03521">
    <property type="entry name" value="GldG"/>
    <property type="match status" value="1"/>
</dbReference>